<dbReference type="PROSITE" id="PS50097">
    <property type="entry name" value="BTB"/>
    <property type="match status" value="1"/>
</dbReference>
<dbReference type="OrthoDB" id="3218112at2759"/>
<dbReference type="InterPro" id="IPR000210">
    <property type="entry name" value="BTB/POZ_dom"/>
</dbReference>
<gene>
    <name evidence="2" type="ORF">BD410DRAFT_831408</name>
</gene>
<accession>A0A4Y7PS52</accession>
<dbReference type="Pfam" id="PF00651">
    <property type="entry name" value="BTB"/>
    <property type="match status" value="1"/>
</dbReference>
<keyword evidence="3" id="KW-1185">Reference proteome</keyword>
<evidence type="ECO:0000313" key="3">
    <source>
        <dbReference type="Proteomes" id="UP000294933"/>
    </source>
</evidence>
<dbReference type="STRING" id="50990.A0A4Y7PS52"/>
<dbReference type="Gene3D" id="3.30.710.10">
    <property type="entry name" value="Potassium Channel Kv1.1, Chain A"/>
    <property type="match status" value="1"/>
</dbReference>
<sequence length="332" mass="38125">MEIRHDSASIGKHHETLYFPAGDLVLAASLKNPGHADGSVLFRVHKFMLAHHSPIFNDMFALPPVDTIETYDGANLVHMPDSAEDLEGLLRVLRCLPYNRRDFDESYFLCGVLELAIKYEIDSIRDRIVGQLKAEWPADLEAWDQLEDRRQAIWKAGDSDAAAELLPEPVLSIQLARQCDARDVLLGAFYQLSWLSAWDIWDCASPDDDATFNPKARWNLLDSRDLLRIIRAREVLSFRTKADPVKMHFLGKRCSESESCNRTFRLIWEDMSSEICRTRDPLEALRILQRPSSPYTSMLCLSCCIHEKTFLRNMRKKMWDNLLSTIISIPIS</sequence>
<dbReference type="VEuPathDB" id="FungiDB:BD410DRAFT_831408"/>
<dbReference type="InterPro" id="IPR011333">
    <property type="entry name" value="SKP1/BTB/POZ_sf"/>
</dbReference>
<evidence type="ECO:0000313" key="2">
    <source>
        <dbReference type="EMBL" id="TDL17692.1"/>
    </source>
</evidence>
<evidence type="ECO:0000259" key="1">
    <source>
        <dbReference type="PROSITE" id="PS50097"/>
    </source>
</evidence>
<reference evidence="2 3" key="1">
    <citation type="submission" date="2018-06" db="EMBL/GenBank/DDBJ databases">
        <title>A transcriptomic atlas of mushroom development highlights an independent origin of complex multicellularity.</title>
        <authorList>
            <consortium name="DOE Joint Genome Institute"/>
            <person name="Krizsan K."/>
            <person name="Almasi E."/>
            <person name="Merenyi Z."/>
            <person name="Sahu N."/>
            <person name="Viragh M."/>
            <person name="Koszo T."/>
            <person name="Mondo S."/>
            <person name="Kiss B."/>
            <person name="Balint B."/>
            <person name="Kues U."/>
            <person name="Barry K."/>
            <person name="Hegedus J.C."/>
            <person name="Henrissat B."/>
            <person name="Johnson J."/>
            <person name="Lipzen A."/>
            <person name="Ohm R."/>
            <person name="Nagy I."/>
            <person name="Pangilinan J."/>
            <person name="Yan J."/>
            <person name="Xiong Y."/>
            <person name="Grigoriev I.V."/>
            <person name="Hibbett D.S."/>
            <person name="Nagy L.G."/>
        </authorList>
    </citation>
    <scope>NUCLEOTIDE SEQUENCE [LARGE SCALE GENOMIC DNA]</scope>
    <source>
        <strain evidence="2 3">SZMC22713</strain>
    </source>
</reference>
<name>A0A4Y7PS52_9AGAM</name>
<dbReference type="Proteomes" id="UP000294933">
    <property type="component" value="Unassembled WGS sequence"/>
</dbReference>
<feature type="domain" description="BTB" evidence="1">
    <location>
        <begin position="22"/>
        <end position="94"/>
    </location>
</feature>
<dbReference type="SMART" id="SM00225">
    <property type="entry name" value="BTB"/>
    <property type="match status" value="1"/>
</dbReference>
<dbReference type="AlphaFoldDB" id="A0A4Y7PS52"/>
<dbReference type="SUPFAM" id="SSF54695">
    <property type="entry name" value="POZ domain"/>
    <property type="match status" value="1"/>
</dbReference>
<dbReference type="EMBL" id="ML170218">
    <property type="protein sequence ID" value="TDL17692.1"/>
    <property type="molecule type" value="Genomic_DNA"/>
</dbReference>
<organism evidence="2 3">
    <name type="scientific">Rickenella mellea</name>
    <dbReference type="NCBI Taxonomy" id="50990"/>
    <lineage>
        <taxon>Eukaryota</taxon>
        <taxon>Fungi</taxon>
        <taxon>Dikarya</taxon>
        <taxon>Basidiomycota</taxon>
        <taxon>Agaricomycotina</taxon>
        <taxon>Agaricomycetes</taxon>
        <taxon>Hymenochaetales</taxon>
        <taxon>Rickenellaceae</taxon>
        <taxon>Rickenella</taxon>
    </lineage>
</organism>
<protein>
    <recommendedName>
        <fullName evidence="1">BTB domain-containing protein</fullName>
    </recommendedName>
</protein>
<proteinExistence type="predicted"/>